<evidence type="ECO:0000256" key="8">
    <source>
        <dbReference type="ARBA" id="ARBA00022793"/>
    </source>
</evidence>
<dbReference type="GO" id="GO:0019628">
    <property type="term" value="P:urate catabolic process"/>
    <property type="evidence" value="ECO:0007669"/>
    <property type="project" value="UniProtKB-UniPathway"/>
</dbReference>
<dbReference type="InterPro" id="IPR036778">
    <property type="entry name" value="OHCU_decarboxylase_sf"/>
</dbReference>
<keyword evidence="10" id="KW-0456">Lyase</keyword>
<dbReference type="STRING" id="1676925.ENSPKIP00000025601"/>
<dbReference type="InterPro" id="IPR017580">
    <property type="entry name" value="OHCU_decarboxylase-1"/>
</dbReference>
<organism evidence="15 16">
    <name type="scientific">Paramormyrops kingsleyae</name>
    <dbReference type="NCBI Taxonomy" id="1676925"/>
    <lineage>
        <taxon>Eukaryota</taxon>
        <taxon>Metazoa</taxon>
        <taxon>Chordata</taxon>
        <taxon>Craniata</taxon>
        <taxon>Vertebrata</taxon>
        <taxon>Euteleostomi</taxon>
        <taxon>Actinopterygii</taxon>
        <taxon>Neopterygii</taxon>
        <taxon>Teleostei</taxon>
        <taxon>Osteoglossocephala</taxon>
        <taxon>Osteoglossomorpha</taxon>
        <taxon>Osteoglossiformes</taxon>
        <taxon>Mormyridae</taxon>
        <taxon>Paramormyrops</taxon>
    </lineage>
</organism>
<comment type="subcellular location">
    <subcellularLocation>
        <location evidence="3">Peroxisome</location>
    </subcellularLocation>
</comment>
<evidence type="ECO:0000256" key="11">
    <source>
        <dbReference type="ARBA" id="ARBA00030624"/>
    </source>
</evidence>
<evidence type="ECO:0000256" key="12">
    <source>
        <dbReference type="ARBA" id="ARBA00032116"/>
    </source>
</evidence>
<evidence type="ECO:0000256" key="1">
    <source>
        <dbReference type="ARBA" id="ARBA00001163"/>
    </source>
</evidence>
<dbReference type="Ensembl" id="ENSPKIT00000006338.1">
    <property type="protein sequence ID" value="ENSPKIP00000025601.1"/>
    <property type="gene ID" value="ENSPKIG00000008419.1"/>
</dbReference>
<evidence type="ECO:0000256" key="7">
    <source>
        <dbReference type="ARBA" id="ARBA00022631"/>
    </source>
</evidence>
<dbReference type="SUPFAM" id="SSF158694">
    <property type="entry name" value="UraD-Like"/>
    <property type="match status" value="1"/>
</dbReference>
<dbReference type="CTD" id="646625"/>
<accession>A0A3B3S6H7</accession>
<keyword evidence="9" id="KW-0576">Peroxisome</keyword>
<comment type="catalytic activity">
    <reaction evidence="1">
        <text>5-hydroxy-2-oxo-4-ureido-2,5-dihydro-1H-imidazole-5-carboxylate + H(+) = (S)-allantoin + CO2</text>
        <dbReference type="Rhea" id="RHEA:26301"/>
        <dbReference type="ChEBI" id="CHEBI:15378"/>
        <dbReference type="ChEBI" id="CHEBI:15678"/>
        <dbReference type="ChEBI" id="CHEBI:16526"/>
        <dbReference type="ChEBI" id="CHEBI:58639"/>
        <dbReference type="EC" id="4.1.1.97"/>
    </reaction>
</comment>
<evidence type="ECO:0000259" key="14">
    <source>
        <dbReference type="Pfam" id="PF09349"/>
    </source>
</evidence>
<evidence type="ECO:0000256" key="6">
    <source>
        <dbReference type="ARBA" id="ARBA00012257"/>
    </source>
</evidence>
<dbReference type="PANTHER" id="PTHR43466:SF1">
    <property type="entry name" value="2-OXO-4-HYDROXY-4-CARBOXY-5-UREIDOIMIDAZOLINE DECARBOXYLASE-RELATED"/>
    <property type="match status" value="1"/>
</dbReference>
<dbReference type="GeneTree" id="ENSGT00390000002395"/>
<comment type="similarity">
    <text evidence="5">Belongs to the OHCU decarboxylase family.</text>
</comment>
<keyword evidence="8" id="KW-0210">Decarboxylase</keyword>
<dbReference type="FunFam" id="1.10.3330.10:FF:000001">
    <property type="entry name" value="2-oxo-4-hydroxy-4-carboxy-5-ureidoimidazoline decarboxylase"/>
    <property type="match status" value="1"/>
</dbReference>
<dbReference type="Pfam" id="PF09349">
    <property type="entry name" value="OHCU_decarbox"/>
    <property type="match status" value="1"/>
</dbReference>
<dbReference type="Gene3D" id="1.10.3330.10">
    <property type="entry name" value="Oxo-4-hydroxy-4-carboxy-5-ureidoimidazoline decarboxylase"/>
    <property type="match status" value="1"/>
</dbReference>
<dbReference type="NCBIfam" id="TIGR03164">
    <property type="entry name" value="UHCUDC"/>
    <property type="match status" value="1"/>
</dbReference>
<comment type="pathway">
    <text evidence="4">Purine metabolism; urate degradation; (S)-allantoin from urate: step 3/3.</text>
</comment>
<protein>
    <recommendedName>
        <fullName evidence="13">2-oxo-4-hydroxy-4-carboxy-5-ureidoimidazoline decarboxylase</fullName>
        <ecNumber evidence="6">4.1.1.97</ecNumber>
    </recommendedName>
    <alternativeName>
        <fullName evidence="12">Parahox neighbor</fullName>
    </alternativeName>
    <alternativeName>
        <fullName evidence="11">Ureidoimidazoline (2-oxo-4-hydroxy-4-carboxy-5-) decarboxylase</fullName>
    </alternativeName>
</protein>
<dbReference type="PANTHER" id="PTHR43466">
    <property type="entry name" value="2-OXO-4-HYDROXY-4-CARBOXY-5-UREIDOIMIDAZOLINE DECARBOXYLASE-RELATED"/>
    <property type="match status" value="1"/>
</dbReference>
<evidence type="ECO:0000256" key="13">
    <source>
        <dbReference type="ARBA" id="ARBA00071134"/>
    </source>
</evidence>
<dbReference type="GO" id="GO:0051997">
    <property type="term" value="F:2-oxo-4-hydroxy-4-carboxy-5-ureidoimidazoline decarboxylase activity"/>
    <property type="evidence" value="ECO:0007669"/>
    <property type="project" value="UniProtKB-EC"/>
</dbReference>
<keyword evidence="16" id="KW-1185">Reference proteome</keyword>
<evidence type="ECO:0000313" key="16">
    <source>
        <dbReference type="Proteomes" id="UP000261540"/>
    </source>
</evidence>
<evidence type="ECO:0000313" key="15">
    <source>
        <dbReference type="Ensembl" id="ENSPKIP00000025601.1"/>
    </source>
</evidence>
<feature type="domain" description="Oxo-4-hydroxy-4-carboxy-5-ureidoimidazoline decarboxylase" evidence="14">
    <location>
        <begin position="11"/>
        <end position="167"/>
    </location>
</feature>
<dbReference type="InterPro" id="IPR018020">
    <property type="entry name" value="OHCU_decarboxylase"/>
</dbReference>
<dbReference type="UniPathway" id="UPA00394">
    <property type="reaction ID" value="UER00652"/>
</dbReference>
<dbReference type="AlphaFoldDB" id="A0A3B3S6H7"/>
<evidence type="ECO:0000256" key="4">
    <source>
        <dbReference type="ARBA" id="ARBA00004754"/>
    </source>
</evidence>
<dbReference type="GO" id="GO:0006144">
    <property type="term" value="P:purine nucleobase metabolic process"/>
    <property type="evidence" value="ECO:0007669"/>
    <property type="project" value="UniProtKB-KW"/>
</dbReference>
<evidence type="ECO:0000256" key="2">
    <source>
        <dbReference type="ARBA" id="ARBA00002506"/>
    </source>
</evidence>
<evidence type="ECO:0000256" key="9">
    <source>
        <dbReference type="ARBA" id="ARBA00023140"/>
    </source>
</evidence>
<evidence type="ECO:0000256" key="3">
    <source>
        <dbReference type="ARBA" id="ARBA00004275"/>
    </source>
</evidence>
<dbReference type="EC" id="4.1.1.97" evidence="6"/>
<proteinExistence type="inferred from homology"/>
<evidence type="ECO:0000256" key="10">
    <source>
        <dbReference type="ARBA" id="ARBA00023239"/>
    </source>
</evidence>
<reference evidence="15" key="2">
    <citation type="submission" date="2025-09" db="UniProtKB">
        <authorList>
            <consortium name="Ensembl"/>
        </authorList>
    </citation>
    <scope>IDENTIFICATION</scope>
</reference>
<comment type="function">
    <text evidence="2">Catalyzes the stereoselective decarboxylation of 2-oxo-4-hydroxy-4-carboxy-5-ureidoimidazoline (OHCU) to (S)-allantoin.</text>
</comment>
<keyword evidence="7" id="KW-0659">Purine metabolism</keyword>
<dbReference type="Proteomes" id="UP000261540">
    <property type="component" value="Unplaced"/>
</dbReference>
<reference evidence="15" key="1">
    <citation type="submission" date="2025-08" db="UniProtKB">
        <authorList>
            <consortium name="Ensembl"/>
        </authorList>
    </citation>
    <scope>IDENTIFICATION</scope>
</reference>
<sequence length="176" mass="19521">MFAMIAIGEVNSLSYEDFLEIFGNVVEKCPLVTAAVWSARPFATLADMEARIAEFIDSLPAAGKAGILRCHPDLAGRDLQSGTLTAESEQEQVAAGLRSLEPADATRLRRLNLQYKERFGYPFVICAGLNDRAAILRQLAERFANEPQRELPLAIEEVKKICCLRLRRIVASDIKL</sequence>
<name>A0A3B3S6H7_9TELE</name>
<dbReference type="GO" id="GO:0000255">
    <property type="term" value="P:allantoin metabolic process"/>
    <property type="evidence" value="ECO:0007669"/>
    <property type="project" value="InterPro"/>
</dbReference>
<evidence type="ECO:0000256" key="5">
    <source>
        <dbReference type="ARBA" id="ARBA00005793"/>
    </source>
</evidence>
<dbReference type="GO" id="GO:0005777">
    <property type="term" value="C:peroxisome"/>
    <property type="evidence" value="ECO:0007669"/>
    <property type="project" value="UniProtKB-SubCell"/>
</dbReference>